<dbReference type="OrthoDB" id="5244448at2759"/>
<accession>A0A194UNQ0</accession>
<sequence length="276" mass="30773">MALAVTYAPPSTGVQQPSTQQGSAAITRGSKMYAVFFGCSKEDAERIILPELKASKDSIFSPFTMIKLFLEKEAKNRIREVDKAIHALQTVISNFDFQAKTSGFGASRGKDQDPKQMITLYLNVGSLKNGLLEWRSQLSRMLECCDEFRAMPSAGNDIDPIVYIQRIIDDYDTRVLDSKTVMEGASLTFQMETAFQAKQDTEIAINDGKAMKTMAVVTMLFLPGTFFADDLNDRNIYDINQQRRVMATLELLLDAEEGSILNRLTYGAVLELMPAC</sequence>
<reference evidence="3" key="1">
    <citation type="submission" date="2014-12" db="EMBL/GenBank/DDBJ databases">
        <title>Genome Sequence of Valsa Canker Pathogens Uncovers a Specific Adaption of Colonization on Woody Bark.</title>
        <authorList>
            <person name="Yin Z."/>
            <person name="Liu H."/>
            <person name="Gao X."/>
            <person name="Li Z."/>
            <person name="Song N."/>
            <person name="Ke X."/>
            <person name="Dai Q."/>
            <person name="Wu Y."/>
            <person name="Sun Y."/>
            <person name="Xu J.-R."/>
            <person name="Kang Z.K."/>
            <person name="Wang L."/>
            <person name="Huang L."/>
        </authorList>
    </citation>
    <scope>NUCLEOTIDE SEQUENCE [LARGE SCALE GENOMIC DNA]</scope>
    <source>
        <strain evidence="3">SXYL134</strain>
    </source>
</reference>
<feature type="region of interest" description="Disordered" evidence="1">
    <location>
        <begin position="1"/>
        <end position="22"/>
    </location>
</feature>
<proteinExistence type="predicted"/>
<feature type="compositionally biased region" description="Polar residues" evidence="1">
    <location>
        <begin position="12"/>
        <end position="22"/>
    </location>
</feature>
<dbReference type="Proteomes" id="UP000078576">
    <property type="component" value="Unassembled WGS sequence"/>
</dbReference>
<organism evidence="2 3">
    <name type="scientific">Cytospora mali</name>
    <name type="common">Apple Valsa canker fungus</name>
    <name type="synonym">Valsa mali</name>
    <dbReference type="NCBI Taxonomy" id="578113"/>
    <lineage>
        <taxon>Eukaryota</taxon>
        <taxon>Fungi</taxon>
        <taxon>Dikarya</taxon>
        <taxon>Ascomycota</taxon>
        <taxon>Pezizomycotina</taxon>
        <taxon>Sordariomycetes</taxon>
        <taxon>Sordariomycetidae</taxon>
        <taxon>Diaporthales</taxon>
        <taxon>Cytosporaceae</taxon>
        <taxon>Cytospora</taxon>
    </lineage>
</organism>
<keyword evidence="3" id="KW-1185">Reference proteome</keyword>
<evidence type="ECO:0000313" key="3">
    <source>
        <dbReference type="Proteomes" id="UP000078576"/>
    </source>
</evidence>
<gene>
    <name evidence="2" type="ORF">VP1G_00790</name>
</gene>
<protein>
    <submittedName>
        <fullName evidence="2">Uncharacterized protein</fullName>
    </submittedName>
</protein>
<evidence type="ECO:0000313" key="2">
    <source>
        <dbReference type="EMBL" id="KUI53292.1"/>
    </source>
</evidence>
<evidence type="ECO:0000256" key="1">
    <source>
        <dbReference type="SAM" id="MobiDB-lite"/>
    </source>
</evidence>
<name>A0A194UNQ0_CYTMA</name>
<dbReference type="EMBL" id="KN714668">
    <property type="protein sequence ID" value="KUI53292.1"/>
    <property type="molecule type" value="Genomic_DNA"/>
</dbReference>
<dbReference type="AlphaFoldDB" id="A0A194UNQ0"/>